<keyword evidence="4" id="KW-1185">Reference proteome</keyword>
<feature type="region of interest" description="Disordered" evidence="2">
    <location>
        <begin position="1"/>
        <end position="78"/>
    </location>
</feature>
<dbReference type="AlphaFoldDB" id="R7RY97"/>
<feature type="compositionally biased region" description="Low complexity" evidence="2">
    <location>
        <begin position="51"/>
        <end position="63"/>
    </location>
</feature>
<evidence type="ECO:0000313" key="3">
    <source>
        <dbReference type="EMBL" id="EIM79870.1"/>
    </source>
</evidence>
<feature type="compositionally biased region" description="Pro residues" evidence="2">
    <location>
        <begin position="39"/>
        <end position="50"/>
    </location>
</feature>
<evidence type="ECO:0000256" key="1">
    <source>
        <dbReference type="SAM" id="Coils"/>
    </source>
</evidence>
<feature type="compositionally biased region" description="Polar residues" evidence="2">
    <location>
        <begin position="1"/>
        <end position="21"/>
    </location>
</feature>
<sequence>MSHSSASGADQTAATTVSNSVPGFAPYHPPPHQLNQPMSGPPPPAPPSVPLPSGATAPSTTSSDRALYGPSTSGLHDDPIHQLMSLMKEQFTQHEQRDALKDIRDKEREARQVERDALKEVRDTEREARQVERDALKEVRDTEREARQVEREAELKDTLVNFSRPTTSLGIVQ</sequence>
<reference evidence="4" key="1">
    <citation type="journal article" date="2012" name="Science">
        <title>The Paleozoic origin of enzymatic lignin decomposition reconstructed from 31 fungal genomes.</title>
        <authorList>
            <person name="Floudas D."/>
            <person name="Binder M."/>
            <person name="Riley R."/>
            <person name="Barry K."/>
            <person name="Blanchette R.A."/>
            <person name="Henrissat B."/>
            <person name="Martinez A.T."/>
            <person name="Otillar R."/>
            <person name="Spatafora J.W."/>
            <person name="Yadav J.S."/>
            <person name="Aerts A."/>
            <person name="Benoit I."/>
            <person name="Boyd A."/>
            <person name="Carlson A."/>
            <person name="Copeland A."/>
            <person name="Coutinho P.M."/>
            <person name="de Vries R.P."/>
            <person name="Ferreira P."/>
            <person name="Findley K."/>
            <person name="Foster B."/>
            <person name="Gaskell J."/>
            <person name="Glotzer D."/>
            <person name="Gorecki P."/>
            <person name="Heitman J."/>
            <person name="Hesse C."/>
            <person name="Hori C."/>
            <person name="Igarashi K."/>
            <person name="Jurgens J.A."/>
            <person name="Kallen N."/>
            <person name="Kersten P."/>
            <person name="Kohler A."/>
            <person name="Kuees U."/>
            <person name="Kumar T.K.A."/>
            <person name="Kuo A."/>
            <person name="LaButti K."/>
            <person name="Larrondo L.F."/>
            <person name="Lindquist E."/>
            <person name="Ling A."/>
            <person name="Lombard V."/>
            <person name="Lucas S."/>
            <person name="Lundell T."/>
            <person name="Martin R."/>
            <person name="McLaughlin D.J."/>
            <person name="Morgenstern I."/>
            <person name="Morin E."/>
            <person name="Murat C."/>
            <person name="Nagy L.G."/>
            <person name="Nolan M."/>
            <person name="Ohm R.A."/>
            <person name="Patyshakuliyeva A."/>
            <person name="Rokas A."/>
            <person name="Ruiz-Duenas F.J."/>
            <person name="Sabat G."/>
            <person name="Salamov A."/>
            <person name="Samejima M."/>
            <person name="Schmutz J."/>
            <person name="Slot J.C."/>
            <person name="St John F."/>
            <person name="Stenlid J."/>
            <person name="Sun H."/>
            <person name="Sun S."/>
            <person name="Syed K."/>
            <person name="Tsang A."/>
            <person name="Wiebenga A."/>
            <person name="Young D."/>
            <person name="Pisabarro A."/>
            <person name="Eastwood D.C."/>
            <person name="Martin F."/>
            <person name="Cullen D."/>
            <person name="Grigoriev I.V."/>
            <person name="Hibbett D.S."/>
        </authorList>
    </citation>
    <scope>NUCLEOTIDE SEQUENCE [LARGE SCALE GENOMIC DNA]</scope>
    <source>
        <strain evidence="4">FP-91666</strain>
    </source>
</reference>
<accession>R7RY97</accession>
<keyword evidence="1" id="KW-0175">Coiled coil</keyword>
<protein>
    <submittedName>
        <fullName evidence="3">Uncharacterized protein</fullName>
    </submittedName>
</protein>
<evidence type="ECO:0000313" key="4">
    <source>
        <dbReference type="Proteomes" id="UP000053927"/>
    </source>
</evidence>
<proteinExistence type="predicted"/>
<feature type="coiled-coil region" evidence="1">
    <location>
        <begin position="96"/>
        <end position="159"/>
    </location>
</feature>
<dbReference type="EMBL" id="JH687401">
    <property type="protein sequence ID" value="EIM79870.1"/>
    <property type="molecule type" value="Genomic_DNA"/>
</dbReference>
<organism evidence="3 4">
    <name type="scientific">Stereum hirsutum (strain FP-91666)</name>
    <name type="common">White-rot fungus</name>
    <dbReference type="NCBI Taxonomy" id="721885"/>
    <lineage>
        <taxon>Eukaryota</taxon>
        <taxon>Fungi</taxon>
        <taxon>Dikarya</taxon>
        <taxon>Basidiomycota</taxon>
        <taxon>Agaricomycotina</taxon>
        <taxon>Agaricomycetes</taxon>
        <taxon>Russulales</taxon>
        <taxon>Stereaceae</taxon>
        <taxon>Stereum</taxon>
    </lineage>
</organism>
<gene>
    <name evidence="3" type="ORF">STEHIDRAFT_116327</name>
</gene>
<name>R7RY97_STEHR</name>
<evidence type="ECO:0000256" key="2">
    <source>
        <dbReference type="SAM" id="MobiDB-lite"/>
    </source>
</evidence>
<dbReference type="RefSeq" id="XP_007311159.1">
    <property type="nucleotide sequence ID" value="XM_007311097.1"/>
</dbReference>
<dbReference type="GeneID" id="18795902"/>
<dbReference type="KEGG" id="shs:STEHIDRAFT_116327"/>
<dbReference type="Proteomes" id="UP000053927">
    <property type="component" value="Unassembled WGS sequence"/>
</dbReference>